<keyword evidence="1" id="KW-0040">ANK repeat</keyword>
<name>A0A8T1X168_9STRA</name>
<proteinExistence type="predicted"/>
<gene>
    <name evidence="5" type="ORF">PHYBOEH_011473</name>
</gene>
<dbReference type="Proteomes" id="UP000693981">
    <property type="component" value="Unassembled WGS sequence"/>
</dbReference>
<dbReference type="InterPro" id="IPR046539">
    <property type="entry name" value="DUF6604"/>
</dbReference>
<evidence type="ECO:0000259" key="4">
    <source>
        <dbReference type="Pfam" id="PF20253"/>
    </source>
</evidence>
<accession>A0A8T1X168</accession>
<organism evidence="5 6">
    <name type="scientific">Phytophthora boehmeriae</name>
    <dbReference type="NCBI Taxonomy" id="109152"/>
    <lineage>
        <taxon>Eukaryota</taxon>
        <taxon>Sar</taxon>
        <taxon>Stramenopiles</taxon>
        <taxon>Oomycota</taxon>
        <taxon>Peronosporomycetes</taxon>
        <taxon>Peronosporales</taxon>
        <taxon>Peronosporaceae</taxon>
        <taxon>Phytophthora</taxon>
    </lineage>
</organism>
<evidence type="ECO:0000313" key="6">
    <source>
        <dbReference type="Proteomes" id="UP000693981"/>
    </source>
</evidence>
<sequence>MAFVFFNIGWLPKALEACQCAITLREHVSVFFSDDGGRSSAQTRYNHQYFLNLLKDWHRTLSAVESDTNSAASASTGESRRFGNYYDVLRVDEDYFPDEETFVPEAGAPKSAKADRERLFNEAFAEDLRLEVVYFFLEIEELVEGVFTIYDQVKKQQRTMVEATVVVKLAIDTAKALTARLQLRYPSLKLAEDILLVVMDHAPANFTKRMASAVNNFWQSFYKDATYTFVPGMLLIDFVSVGSTLASFTSAIPTQARTKLVLRDGFFGETYGEERTPQYVLPDHSNMVVFLLQQLPLIYNTILATKVATGSNRYKSSGLAGSFMTLMDEYFTSRKVTVPVVFACICWLKAVAALQGNAGLGRNVSLTFKHSTELMKNMEATVAKKAVLTADKEIHDILKHCASEIKQSSRIHNLARANPLMAGLLMLDYHCQYLHAAGETLMVTSRFRAFGHLYNALVEQGFIQHIPFFDEVLSVYDQMIFTPSRDAAVHGAYNRTYMLSSHMTATSVNAMYRGVTPPAGKGVKVRIALHLRDLSDTFRLITENDKSVLGGASSKAMLSKAADICSKELFETRVLSRDMLKLNDDLTDAFSQMCDDLAQRQYHDDYIARPTAGESRQYRVNRALEDAVMMPLMPLLDALQADGSLDLSTLPAPNRVVQLGRLDGEVVQVMCRKASTVITAKFATPPLICEQKYHLGQISLARKESDGPLSENDLAELKTEIKNDPELLVMVSLATTSSPAFDPNDLSMATRNDLCTLLHQAAAGPAHDASLVEWMIQLGALAIQPTIHCRKEPRQRDLRFSRDLLANTMAVHSAAIAGYEDIVRLILEAENLLDLNTPTYHTKETLAHLAVKHGHRGVYDLIAALGADLRIKDGNGRRVCDVTTDRQWARKIAASIGEIEVSQANCEGARNRDALFRHEGNLRAERLRKSVSAQRDEDRRRAFENANTSSSGAAKKKGKKSKKGKKASAREFYEFTHAIYALPELDGVACFGKRVKHVMYGGNSEDDVARIRDRVLELAAREGVNFAGRSAQPCTETAHVGQFVFSAAGIVRGAATA</sequence>
<keyword evidence="6" id="KW-1185">Reference proteome</keyword>
<comment type="caution">
    <text evidence="5">The sequence shown here is derived from an EMBL/GenBank/DDBJ whole genome shotgun (WGS) entry which is preliminary data.</text>
</comment>
<dbReference type="Pfam" id="PF20253">
    <property type="entry name" value="DUF6604"/>
    <property type="match status" value="1"/>
</dbReference>
<evidence type="ECO:0000256" key="1">
    <source>
        <dbReference type="PROSITE-ProRule" id="PRU00023"/>
    </source>
</evidence>
<feature type="region of interest" description="Disordered" evidence="2">
    <location>
        <begin position="928"/>
        <end position="963"/>
    </location>
</feature>
<evidence type="ECO:0000313" key="5">
    <source>
        <dbReference type="EMBL" id="KAG7398228.1"/>
    </source>
</evidence>
<keyword evidence="3" id="KW-0732">Signal</keyword>
<feature type="signal peptide" evidence="3">
    <location>
        <begin position="1"/>
        <end position="17"/>
    </location>
</feature>
<dbReference type="AlphaFoldDB" id="A0A8T1X168"/>
<reference evidence="5" key="1">
    <citation type="submission" date="2021-02" db="EMBL/GenBank/DDBJ databases">
        <authorList>
            <person name="Palmer J.M."/>
        </authorList>
    </citation>
    <scope>NUCLEOTIDE SEQUENCE</scope>
    <source>
        <strain evidence="5">SCRP23</strain>
    </source>
</reference>
<dbReference type="PROSITE" id="PS50088">
    <property type="entry name" value="ANK_REPEAT"/>
    <property type="match status" value="1"/>
</dbReference>
<dbReference type="InterPro" id="IPR002110">
    <property type="entry name" value="Ankyrin_rpt"/>
</dbReference>
<evidence type="ECO:0000256" key="3">
    <source>
        <dbReference type="SAM" id="SignalP"/>
    </source>
</evidence>
<dbReference type="PANTHER" id="PTHR38795:SF1">
    <property type="entry name" value="DUF6604 DOMAIN-CONTAINING PROTEIN"/>
    <property type="match status" value="1"/>
</dbReference>
<evidence type="ECO:0000256" key="2">
    <source>
        <dbReference type="SAM" id="MobiDB-lite"/>
    </source>
</evidence>
<dbReference type="PANTHER" id="PTHR38795">
    <property type="entry name" value="DUF6604 DOMAIN-CONTAINING PROTEIN"/>
    <property type="match status" value="1"/>
</dbReference>
<feature type="repeat" description="ANK" evidence="1">
    <location>
        <begin position="842"/>
        <end position="874"/>
    </location>
</feature>
<feature type="compositionally biased region" description="Basic and acidic residues" evidence="2">
    <location>
        <begin position="928"/>
        <end position="943"/>
    </location>
</feature>
<dbReference type="OrthoDB" id="100219at2759"/>
<dbReference type="EMBL" id="JAGDFL010000087">
    <property type="protein sequence ID" value="KAG7398228.1"/>
    <property type="molecule type" value="Genomic_DNA"/>
</dbReference>
<feature type="chain" id="PRO_5035856327" description="DUF6604 domain-containing protein" evidence="3">
    <location>
        <begin position="18"/>
        <end position="1057"/>
    </location>
</feature>
<protein>
    <recommendedName>
        <fullName evidence="4">DUF6604 domain-containing protein</fullName>
    </recommendedName>
</protein>
<feature type="compositionally biased region" description="Basic residues" evidence="2">
    <location>
        <begin position="954"/>
        <end position="963"/>
    </location>
</feature>
<feature type="domain" description="DUF6604" evidence="4">
    <location>
        <begin position="15"/>
        <end position="180"/>
    </location>
</feature>